<dbReference type="InterPro" id="IPR034751">
    <property type="entry name" value="Yippee"/>
</dbReference>
<dbReference type="InterPro" id="IPR004910">
    <property type="entry name" value="Yippee/Mis18/Cereblon"/>
</dbReference>
<keyword evidence="2" id="KW-0479">Metal-binding</keyword>
<evidence type="ECO:0000259" key="5">
    <source>
        <dbReference type="PROSITE" id="PS51792"/>
    </source>
</evidence>
<comment type="similarity">
    <text evidence="1">Belongs to the yippee family.</text>
</comment>
<proteinExistence type="inferred from homology"/>
<dbReference type="Proteomes" id="UP000673691">
    <property type="component" value="Unassembled WGS sequence"/>
</dbReference>
<dbReference type="InterPro" id="IPR039058">
    <property type="entry name" value="Yippee_fam"/>
</dbReference>
<accession>A0A8H7ZNB1</accession>
<evidence type="ECO:0000256" key="4">
    <source>
        <dbReference type="SAM" id="Phobius"/>
    </source>
</evidence>
<dbReference type="Pfam" id="PF03226">
    <property type="entry name" value="Yippee-Mis18"/>
    <property type="match status" value="1"/>
</dbReference>
<feature type="domain" description="Yippee" evidence="5">
    <location>
        <begin position="12"/>
        <end position="115"/>
    </location>
</feature>
<keyword evidence="4" id="KW-1133">Transmembrane helix</keyword>
<evidence type="ECO:0000256" key="3">
    <source>
        <dbReference type="ARBA" id="ARBA00022833"/>
    </source>
</evidence>
<reference evidence="6 7" key="1">
    <citation type="journal article" name="Sci. Rep.">
        <title>Genome-scale phylogenetic analyses confirm Olpidium as the closest living zoosporic fungus to the non-flagellated, terrestrial fungi.</title>
        <authorList>
            <person name="Chang Y."/>
            <person name="Rochon D."/>
            <person name="Sekimoto S."/>
            <person name="Wang Y."/>
            <person name="Chovatia M."/>
            <person name="Sandor L."/>
            <person name="Salamov A."/>
            <person name="Grigoriev I.V."/>
            <person name="Stajich J.E."/>
            <person name="Spatafora J.W."/>
        </authorList>
    </citation>
    <scope>NUCLEOTIDE SEQUENCE [LARGE SCALE GENOMIC DNA]</scope>
    <source>
        <strain evidence="6">S191</strain>
    </source>
</reference>
<dbReference type="PANTHER" id="PTHR13848">
    <property type="entry name" value="PROTEIN YIPPEE-LIKE CG15309-RELATED"/>
    <property type="match status" value="1"/>
</dbReference>
<evidence type="ECO:0000313" key="7">
    <source>
        <dbReference type="Proteomes" id="UP000673691"/>
    </source>
</evidence>
<dbReference type="GO" id="GO:0046872">
    <property type="term" value="F:metal ion binding"/>
    <property type="evidence" value="ECO:0007669"/>
    <property type="project" value="UniProtKB-KW"/>
</dbReference>
<protein>
    <recommendedName>
        <fullName evidence="5">Yippee domain-containing protein</fullName>
    </recommendedName>
</protein>
<dbReference type="AlphaFoldDB" id="A0A8H7ZNB1"/>
<keyword evidence="7" id="KW-1185">Reference proteome</keyword>
<dbReference type="PROSITE" id="PS51792">
    <property type="entry name" value="YIPPEE"/>
    <property type="match status" value="1"/>
</dbReference>
<comment type="caution">
    <text evidence="6">The sequence shown here is derived from an EMBL/GenBank/DDBJ whole genome shotgun (WGS) entry which is preliminary data.</text>
</comment>
<keyword evidence="4" id="KW-0812">Transmembrane</keyword>
<keyword evidence="3" id="KW-0862">Zinc</keyword>
<dbReference type="OrthoDB" id="6407410at2759"/>
<name>A0A8H7ZNB1_9FUNG</name>
<evidence type="ECO:0000256" key="1">
    <source>
        <dbReference type="ARBA" id="ARBA00005613"/>
    </source>
</evidence>
<organism evidence="6 7">
    <name type="scientific">Olpidium bornovanus</name>
    <dbReference type="NCBI Taxonomy" id="278681"/>
    <lineage>
        <taxon>Eukaryota</taxon>
        <taxon>Fungi</taxon>
        <taxon>Fungi incertae sedis</taxon>
        <taxon>Olpidiomycota</taxon>
        <taxon>Olpidiomycotina</taxon>
        <taxon>Olpidiomycetes</taxon>
        <taxon>Olpidiales</taxon>
        <taxon>Olpidiaceae</taxon>
        <taxon>Olpidium</taxon>
    </lineage>
</organism>
<evidence type="ECO:0000256" key="2">
    <source>
        <dbReference type="ARBA" id="ARBA00022723"/>
    </source>
</evidence>
<gene>
    <name evidence="6" type="ORF">BJ554DRAFT_3748</name>
</gene>
<dbReference type="EMBL" id="JAEFCI010011641">
    <property type="protein sequence ID" value="KAG5456494.1"/>
    <property type="molecule type" value="Genomic_DNA"/>
</dbReference>
<evidence type="ECO:0000313" key="6">
    <source>
        <dbReference type="EMBL" id="KAG5456494.1"/>
    </source>
</evidence>
<sequence length="185" mass="21317">MGLQHNTYLAGHVFGCNQCYTHLSTNEEIISKVKLSFQGQHGRAFLFKTVVNVTEGPREERCMTTGRHVVRNIYCRKCGCVVGWKYVSALRAFSPPHTIPGGNLYKKDPLSRLRIPASPGSPFFFFFFFLVTRALIGKPAFFHSFSFIRRMLFFFFPDGQEKAYDETQRYKEGHFILEKELLAVV</sequence>
<keyword evidence="4" id="KW-0472">Membrane</keyword>
<feature type="transmembrane region" description="Helical" evidence="4">
    <location>
        <begin position="123"/>
        <end position="142"/>
    </location>
</feature>